<dbReference type="OrthoDB" id="2142040at2759"/>
<dbReference type="PANTHER" id="PTHR24171">
    <property type="entry name" value="ANKYRIN REPEAT DOMAIN-CONTAINING PROTEIN 39-RELATED"/>
    <property type="match status" value="1"/>
</dbReference>
<gene>
    <name evidence="5" type="ORF">B0J15DRAFT_373049</name>
</gene>
<dbReference type="GO" id="GO:0004842">
    <property type="term" value="F:ubiquitin-protein transferase activity"/>
    <property type="evidence" value="ECO:0007669"/>
    <property type="project" value="TreeGrafter"/>
</dbReference>
<dbReference type="GO" id="GO:0085020">
    <property type="term" value="P:protein K6-linked ubiquitination"/>
    <property type="evidence" value="ECO:0007669"/>
    <property type="project" value="TreeGrafter"/>
</dbReference>
<dbReference type="Proteomes" id="UP000736672">
    <property type="component" value="Unassembled WGS sequence"/>
</dbReference>
<keyword evidence="4" id="KW-0472">Membrane</keyword>
<keyword evidence="6" id="KW-1185">Reference proteome</keyword>
<dbReference type="SUPFAM" id="SSF48403">
    <property type="entry name" value="Ankyrin repeat"/>
    <property type="match status" value="1"/>
</dbReference>
<organism evidence="5 6">
    <name type="scientific">Fusarium solani</name>
    <name type="common">Filamentous fungus</name>
    <dbReference type="NCBI Taxonomy" id="169388"/>
    <lineage>
        <taxon>Eukaryota</taxon>
        <taxon>Fungi</taxon>
        <taxon>Dikarya</taxon>
        <taxon>Ascomycota</taxon>
        <taxon>Pezizomycotina</taxon>
        <taxon>Sordariomycetes</taxon>
        <taxon>Hypocreomycetidae</taxon>
        <taxon>Hypocreales</taxon>
        <taxon>Nectriaceae</taxon>
        <taxon>Fusarium</taxon>
        <taxon>Fusarium solani species complex</taxon>
    </lineage>
</organism>
<dbReference type="PROSITE" id="PS50297">
    <property type="entry name" value="ANK_REP_REGION"/>
    <property type="match status" value="1"/>
</dbReference>
<evidence type="ECO:0000256" key="1">
    <source>
        <dbReference type="ARBA" id="ARBA00022737"/>
    </source>
</evidence>
<keyword evidence="2 3" id="KW-0040">ANK repeat</keyword>
<evidence type="ECO:0000256" key="3">
    <source>
        <dbReference type="PROSITE-ProRule" id="PRU00023"/>
    </source>
</evidence>
<evidence type="ECO:0008006" key="7">
    <source>
        <dbReference type="Google" id="ProtNLM"/>
    </source>
</evidence>
<feature type="transmembrane region" description="Helical" evidence="4">
    <location>
        <begin position="166"/>
        <end position="183"/>
    </location>
</feature>
<reference evidence="5" key="1">
    <citation type="journal article" date="2021" name="Nat. Commun.">
        <title>Genetic determinants of endophytism in the Arabidopsis root mycobiome.</title>
        <authorList>
            <person name="Mesny F."/>
            <person name="Miyauchi S."/>
            <person name="Thiergart T."/>
            <person name="Pickel B."/>
            <person name="Atanasova L."/>
            <person name="Karlsson M."/>
            <person name="Huettel B."/>
            <person name="Barry K.W."/>
            <person name="Haridas S."/>
            <person name="Chen C."/>
            <person name="Bauer D."/>
            <person name="Andreopoulos W."/>
            <person name="Pangilinan J."/>
            <person name="LaButti K."/>
            <person name="Riley R."/>
            <person name="Lipzen A."/>
            <person name="Clum A."/>
            <person name="Drula E."/>
            <person name="Henrissat B."/>
            <person name="Kohler A."/>
            <person name="Grigoriev I.V."/>
            <person name="Martin F.M."/>
            <person name="Hacquard S."/>
        </authorList>
    </citation>
    <scope>NUCLEOTIDE SEQUENCE</scope>
    <source>
        <strain evidence="5">FSSC 5 MPI-SDFR-AT-0091</strain>
    </source>
</reference>
<sequence length="266" mass="28293">MLSIYDHALAGTLTADGLTGHEEINSVDPETKLTPLGAAVWHGDIDQINLLLEKGAGPNGADGARPPLWVAASKPIKNAGRIIEILLEHGADPSLPSAIDDNSTPLLGAVKSYKPPAVISALVDAGASPTAGNNRGEIAEQVATKRKDRARLQAMLPRSQRASKRLPVLLMLSGLVLLIVAWANRNAMVAMAAIGLTGAGLVAADAVKKRFRMSGVFDSMIPTSLQDPRPVEQFKTGMRDCIETNLNRFFPPGKQFLKKVVEKAVE</sequence>
<dbReference type="Gene3D" id="1.25.40.20">
    <property type="entry name" value="Ankyrin repeat-containing domain"/>
    <property type="match status" value="1"/>
</dbReference>
<name>A0A9P9GSN5_FUSSL</name>
<comment type="caution">
    <text evidence="5">The sequence shown here is derived from an EMBL/GenBank/DDBJ whole genome shotgun (WGS) entry which is preliminary data.</text>
</comment>
<feature type="repeat" description="ANK" evidence="3">
    <location>
        <begin position="31"/>
        <end position="63"/>
    </location>
</feature>
<accession>A0A9P9GSN5</accession>
<keyword evidence="4" id="KW-0812">Transmembrane</keyword>
<dbReference type="EMBL" id="JAGTJS010000018">
    <property type="protein sequence ID" value="KAH7243998.1"/>
    <property type="molecule type" value="Genomic_DNA"/>
</dbReference>
<dbReference type="AlphaFoldDB" id="A0A9P9GSN5"/>
<protein>
    <recommendedName>
        <fullName evidence="7">Ankyrin repeat domain-containing protein</fullName>
    </recommendedName>
</protein>
<evidence type="ECO:0000256" key="4">
    <source>
        <dbReference type="SAM" id="Phobius"/>
    </source>
</evidence>
<dbReference type="SMART" id="SM00248">
    <property type="entry name" value="ANK"/>
    <property type="match status" value="3"/>
</dbReference>
<evidence type="ECO:0000256" key="2">
    <source>
        <dbReference type="ARBA" id="ARBA00023043"/>
    </source>
</evidence>
<dbReference type="PROSITE" id="PS50088">
    <property type="entry name" value="ANK_REPEAT"/>
    <property type="match status" value="1"/>
</dbReference>
<dbReference type="PANTHER" id="PTHR24171:SF8">
    <property type="entry name" value="BRCA1-ASSOCIATED RING DOMAIN PROTEIN 1"/>
    <property type="match status" value="1"/>
</dbReference>
<dbReference type="InterPro" id="IPR002110">
    <property type="entry name" value="Ankyrin_rpt"/>
</dbReference>
<dbReference type="InterPro" id="IPR036770">
    <property type="entry name" value="Ankyrin_rpt-contain_sf"/>
</dbReference>
<proteinExistence type="predicted"/>
<evidence type="ECO:0000313" key="5">
    <source>
        <dbReference type="EMBL" id="KAH7243998.1"/>
    </source>
</evidence>
<evidence type="ECO:0000313" key="6">
    <source>
        <dbReference type="Proteomes" id="UP000736672"/>
    </source>
</evidence>
<feature type="non-terminal residue" evidence="5">
    <location>
        <position position="1"/>
    </location>
</feature>
<keyword evidence="1" id="KW-0677">Repeat</keyword>
<feature type="transmembrane region" description="Helical" evidence="4">
    <location>
        <begin position="189"/>
        <end position="207"/>
    </location>
</feature>
<keyword evidence="4" id="KW-1133">Transmembrane helix</keyword>